<dbReference type="EMBL" id="KZ825484">
    <property type="protein sequence ID" value="PYI33440.1"/>
    <property type="molecule type" value="Genomic_DNA"/>
</dbReference>
<keyword evidence="3" id="KW-1185">Reference proteome</keyword>
<organism evidence="2 3">
    <name type="scientific">Aspergillus indologenus CBS 114.80</name>
    <dbReference type="NCBI Taxonomy" id="1450541"/>
    <lineage>
        <taxon>Eukaryota</taxon>
        <taxon>Fungi</taxon>
        <taxon>Dikarya</taxon>
        <taxon>Ascomycota</taxon>
        <taxon>Pezizomycotina</taxon>
        <taxon>Eurotiomycetes</taxon>
        <taxon>Eurotiomycetidae</taxon>
        <taxon>Eurotiales</taxon>
        <taxon>Aspergillaceae</taxon>
        <taxon>Aspergillus</taxon>
        <taxon>Aspergillus subgen. Circumdati</taxon>
    </lineage>
</organism>
<accession>A0A2V5IX75</accession>
<reference evidence="2 3" key="1">
    <citation type="submission" date="2018-02" db="EMBL/GenBank/DDBJ databases">
        <title>The genomes of Aspergillus section Nigri reveals drivers in fungal speciation.</title>
        <authorList>
            <consortium name="DOE Joint Genome Institute"/>
            <person name="Vesth T.C."/>
            <person name="Nybo J."/>
            <person name="Theobald S."/>
            <person name="Brandl J."/>
            <person name="Frisvad J.C."/>
            <person name="Nielsen K.F."/>
            <person name="Lyhne E.K."/>
            <person name="Kogle M.E."/>
            <person name="Kuo A."/>
            <person name="Riley R."/>
            <person name="Clum A."/>
            <person name="Nolan M."/>
            <person name="Lipzen A."/>
            <person name="Salamov A."/>
            <person name="Henrissat B."/>
            <person name="Wiebenga A."/>
            <person name="De vries R.P."/>
            <person name="Grigoriev I.V."/>
            <person name="Mortensen U.H."/>
            <person name="Andersen M.R."/>
            <person name="Baker S.E."/>
        </authorList>
    </citation>
    <scope>NUCLEOTIDE SEQUENCE [LARGE SCALE GENOMIC DNA]</scope>
    <source>
        <strain evidence="2 3">CBS 114.80</strain>
    </source>
</reference>
<feature type="region of interest" description="Disordered" evidence="1">
    <location>
        <begin position="230"/>
        <end position="319"/>
    </location>
</feature>
<proteinExistence type="predicted"/>
<protein>
    <submittedName>
        <fullName evidence="2">Uncharacterized protein</fullName>
    </submittedName>
</protein>
<evidence type="ECO:0000256" key="1">
    <source>
        <dbReference type="SAM" id="MobiDB-lite"/>
    </source>
</evidence>
<name>A0A2V5IX75_9EURO</name>
<sequence length="362" mass="39993">MGNHWTRERELRLFFALVMKVPPSQLTFDSPTDRSMFEKILAIQDRLWVNTSRDQTPLIEGYTTQMLVSALRHIVRNAQVPCYSSGVTRDNPLGQEWWDNLYQDLKTKTENDLYYSGHECWKQYSTTTEAYRGHLDYLALSNPERLVVQHIYNQSITAPSSDSNTRKKNKKPAQSRACSRPLSKDLSGITAINRMNFQSNQNPPTPHKGDWSFIKAGSKQDQRTILKNTATVIHNQPAQHTTSDSDLETTSDSDSHSDTPSGLDSGSVTRLSCGTTSAAESDSESVSGYSAGQSGSVASLDDDSLSSYTTTVSDSDNDSVTASISNITGTAIDLADRALTDTEMLNIDSYTCLSSVYDPADP</sequence>
<gene>
    <name evidence="2" type="ORF">BP00DRAFT_424067</name>
</gene>
<evidence type="ECO:0000313" key="3">
    <source>
        <dbReference type="Proteomes" id="UP000248817"/>
    </source>
</evidence>
<feature type="compositionally biased region" description="Low complexity" evidence="1">
    <location>
        <begin position="294"/>
        <end position="319"/>
    </location>
</feature>
<feature type="compositionally biased region" description="Polar residues" evidence="1">
    <location>
        <begin position="230"/>
        <end position="240"/>
    </location>
</feature>
<dbReference type="AlphaFoldDB" id="A0A2V5IX75"/>
<dbReference type="Proteomes" id="UP000248817">
    <property type="component" value="Unassembled WGS sequence"/>
</dbReference>
<feature type="compositionally biased region" description="Polar residues" evidence="1">
    <location>
        <begin position="262"/>
        <end position="293"/>
    </location>
</feature>
<feature type="region of interest" description="Disordered" evidence="1">
    <location>
        <begin position="157"/>
        <end position="182"/>
    </location>
</feature>
<evidence type="ECO:0000313" key="2">
    <source>
        <dbReference type="EMBL" id="PYI33440.1"/>
    </source>
</evidence>